<comment type="caution">
    <text evidence="2">The sequence shown here is derived from an EMBL/GenBank/DDBJ whole genome shotgun (WGS) entry which is preliminary data.</text>
</comment>
<reference evidence="2" key="1">
    <citation type="submission" date="2022-11" db="EMBL/GenBank/DDBJ databases">
        <authorList>
            <person name="Petersen C."/>
        </authorList>
    </citation>
    <scope>NUCLEOTIDE SEQUENCE</scope>
    <source>
        <strain evidence="2">IBT 34128</strain>
    </source>
</reference>
<dbReference type="Proteomes" id="UP001141434">
    <property type="component" value="Unassembled WGS sequence"/>
</dbReference>
<proteinExistence type="predicted"/>
<reference evidence="2" key="2">
    <citation type="journal article" date="2023" name="IMA Fungus">
        <title>Comparative genomic study of the Penicillium genus elucidates a diverse pangenome and 15 lateral gene transfer events.</title>
        <authorList>
            <person name="Petersen C."/>
            <person name="Sorensen T."/>
            <person name="Nielsen M.R."/>
            <person name="Sondergaard T.E."/>
            <person name="Sorensen J.L."/>
            <person name="Fitzpatrick D.A."/>
            <person name="Frisvad J.C."/>
            <person name="Nielsen K.L."/>
        </authorList>
    </citation>
    <scope>NUCLEOTIDE SEQUENCE</scope>
    <source>
        <strain evidence="2">IBT 34128</strain>
    </source>
</reference>
<feature type="region of interest" description="Disordered" evidence="1">
    <location>
        <begin position="1"/>
        <end position="20"/>
    </location>
</feature>
<dbReference type="AlphaFoldDB" id="A0A9W9FJS8"/>
<accession>A0A9W9FJS8</accession>
<evidence type="ECO:0000256" key="1">
    <source>
        <dbReference type="SAM" id="MobiDB-lite"/>
    </source>
</evidence>
<gene>
    <name evidence="2" type="ORF">NUU61_003449</name>
</gene>
<keyword evidence="3" id="KW-1185">Reference proteome</keyword>
<dbReference type="OrthoDB" id="76567at2759"/>
<evidence type="ECO:0000313" key="3">
    <source>
        <dbReference type="Proteomes" id="UP001141434"/>
    </source>
</evidence>
<feature type="region of interest" description="Disordered" evidence="1">
    <location>
        <begin position="125"/>
        <end position="146"/>
    </location>
</feature>
<name>A0A9W9FJS8_9EURO</name>
<sequence>MPPDTSLPGSDDILEGLPPTTHRYPYKGSEQFLDTMLREHDRCLEGEGSEYVVFTNVDERTFLQDLSESSEKLIRNSLKSYCSESQILIARMVSGPHEEAVFAFHDQLRDKLEPMHLGHSLHRFGRKTTHEGPRTKEADHGLYPRRLPAGRTDKWPSIAIEVGYAESKGKLRNDLRWWLSQSSGEVKAAISISTHKSKREIVIEIWAMTDTSSGTKPTLQQRLVISKPTADGTTDVTNAPLTVPFESLFLRATDRSEEGDIQMTEDDLRQMAEEIWETQTF</sequence>
<feature type="compositionally biased region" description="Basic and acidic residues" evidence="1">
    <location>
        <begin position="128"/>
        <end position="142"/>
    </location>
</feature>
<organism evidence="2 3">
    <name type="scientific">Penicillium alfredii</name>
    <dbReference type="NCBI Taxonomy" id="1506179"/>
    <lineage>
        <taxon>Eukaryota</taxon>
        <taxon>Fungi</taxon>
        <taxon>Dikarya</taxon>
        <taxon>Ascomycota</taxon>
        <taxon>Pezizomycotina</taxon>
        <taxon>Eurotiomycetes</taxon>
        <taxon>Eurotiomycetidae</taxon>
        <taxon>Eurotiales</taxon>
        <taxon>Aspergillaceae</taxon>
        <taxon>Penicillium</taxon>
    </lineage>
</organism>
<dbReference type="RefSeq" id="XP_056512058.1">
    <property type="nucleotide sequence ID" value="XM_056654031.1"/>
</dbReference>
<dbReference type="GeneID" id="81393199"/>
<protein>
    <submittedName>
        <fullName evidence="2">Uncharacterized protein</fullName>
    </submittedName>
</protein>
<dbReference type="EMBL" id="JAPMSZ010000005">
    <property type="protein sequence ID" value="KAJ5101227.1"/>
    <property type="molecule type" value="Genomic_DNA"/>
</dbReference>
<evidence type="ECO:0000313" key="2">
    <source>
        <dbReference type="EMBL" id="KAJ5101227.1"/>
    </source>
</evidence>